<protein>
    <submittedName>
        <fullName evidence="2">Uncharacterized protein</fullName>
    </submittedName>
</protein>
<name>M3JE45_CANMX</name>
<sequence>MSNVFDVGYLSINQLAYQFIKLSQSNVSKTNSGILIDTATKCLQLMRKYEVIHPVADHLVHYLSKVGRSSIEFTNQWIDETRTLNESYLLQLDHDVRQILDQSMDTLSQEKSQELFNKIRKAVIIAIVQNKYDDGLVLLNNYITAVDFSTQPKTKEQFISNRYMEFLFYQYVLNIFSLIWFPNDEADSNRIAIKPLSAGKFSKATVTNNSYKPLNQILSKVKNYHTKNESLFGVTDDETRYYWGILFFNLCLLFKQFKFVEFYDSFTEYFIEQQEPLNYLVHDFDALKSNLLAMFGIVSIFLKPFNSLRLIDIDTENNLIDLCSEDPASLEYKFYGQVMVPLAKCDFKNVRSVLHNEDFVADIISQLEYNLPVSCRTNDGNTGPSFINYMMSIIDSKNFFVILTNSKEISRLKVAELLGYDITDQNSVAQLSNSLIGIISALDLQRYGVSYDSKTQNFTNEEIRDASGEIAELQENINDLQAEVRAETLATRMTELLLEKYYN</sequence>
<organism evidence="2 3">
    <name type="scientific">Candida maltosa (strain Xu316)</name>
    <name type="common">Yeast</name>
    <dbReference type="NCBI Taxonomy" id="1245528"/>
    <lineage>
        <taxon>Eukaryota</taxon>
        <taxon>Fungi</taxon>
        <taxon>Dikarya</taxon>
        <taxon>Ascomycota</taxon>
        <taxon>Saccharomycotina</taxon>
        <taxon>Pichiomycetes</taxon>
        <taxon>Debaryomycetaceae</taxon>
        <taxon>Candida/Lodderomyces clade</taxon>
        <taxon>Candida</taxon>
    </lineage>
</organism>
<comment type="caution">
    <text evidence="2">The sequence shown here is derived from an EMBL/GenBank/DDBJ whole genome shotgun (WGS) entry which is preliminary data.</text>
</comment>
<dbReference type="Proteomes" id="UP000011777">
    <property type="component" value="Unassembled WGS sequence"/>
</dbReference>
<accession>M3JE45</accession>
<gene>
    <name evidence="2" type="ORF">G210_3791</name>
</gene>
<keyword evidence="3" id="KW-1185">Reference proteome</keyword>
<evidence type="ECO:0000256" key="1">
    <source>
        <dbReference type="SAM" id="Coils"/>
    </source>
</evidence>
<proteinExistence type="predicted"/>
<reference evidence="2 3" key="1">
    <citation type="submission" date="2013-02" db="EMBL/GenBank/DDBJ databases">
        <title>Genome sequence of Candida maltosa Xu316, a potential industrial strain for xylitol and ethanol production.</title>
        <authorList>
            <person name="Yu J."/>
            <person name="Wang Q."/>
            <person name="Geng X."/>
            <person name="Bao W."/>
            <person name="He P."/>
            <person name="Cai J."/>
        </authorList>
    </citation>
    <scope>NUCLEOTIDE SEQUENCE [LARGE SCALE GENOMIC DNA]</scope>
    <source>
        <strain evidence="3">Xu316</strain>
    </source>
</reference>
<dbReference type="OMA" id="STQWIES"/>
<dbReference type="HOGENOM" id="CLU_526878_0_0_1"/>
<evidence type="ECO:0000313" key="2">
    <source>
        <dbReference type="EMBL" id="EMG50478.1"/>
    </source>
</evidence>
<feature type="coiled-coil region" evidence="1">
    <location>
        <begin position="456"/>
        <end position="490"/>
    </location>
</feature>
<dbReference type="EMBL" id="AOGT01000236">
    <property type="protein sequence ID" value="EMG50478.1"/>
    <property type="molecule type" value="Genomic_DNA"/>
</dbReference>
<dbReference type="OrthoDB" id="4093016at2759"/>
<dbReference type="eggNOG" id="ENOG502RPXV">
    <property type="taxonomic scope" value="Eukaryota"/>
</dbReference>
<evidence type="ECO:0000313" key="3">
    <source>
        <dbReference type="Proteomes" id="UP000011777"/>
    </source>
</evidence>
<keyword evidence="1" id="KW-0175">Coiled coil</keyword>
<dbReference type="AlphaFoldDB" id="M3JE45"/>